<name>A0A1X1ZAN5_9MYCO</name>
<dbReference type="STRING" id="153971.AWC19_15060"/>
<dbReference type="Gene3D" id="3.30.465.10">
    <property type="match status" value="1"/>
</dbReference>
<sequence length="472" mass="50461">MSVPVLKGLSNFRGPVYTPGDEMFVRSRAIYNTRMSDQQPSAIARALDADDVIAAVRFAAEQGRGLAIRAGGHGVDGSAMPDDALVVDLSEFKQISVEPDSRRVRLGAGVLLGEMDGALAEYGLVVPAGTVSTTGVAGLTIGGGVGYNMRARGATVDSLLACDIVTTDGRLVRASADENPDLFWAVRGGGGNFGVVVNFEFQAHPIPQMVSAGMIPFSLDQASEVLQSLREYMPTAPRELALIAALTQCPPLPPVPVEAHGTDVLMFVVVFTGPQSDSDRVMAQLASLGRPATVAVQPVPWPAANSMLDVIAPYGRRVYTKGGYLSELSDSAIDATIKHAGIAPAPTAPPTPSTVQNLWALGGAISDDFEEDSCAFSREGATWFWEVATQWDDPSDDATFMAWADALDAELRPEFRDNCYINLTTDLGSAWRKGAWGSPEKYRRLVDAKIKWDPQNMLRYNKNIDPTPTSAV</sequence>
<comment type="similarity">
    <text evidence="2">Belongs to the oxygen-dependent FAD-linked oxidoreductase family.</text>
</comment>
<organism evidence="7 8">
    <name type="scientific">Mycobacterium palustre</name>
    <dbReference type="NCBI Taxonomy" id="153971"/>
    <lineage>
        <taxon>Bacteria</taxon>
        <taxon>Bacillati</taxon>
        <taxon>Actinomycetota</taxon>
        <taxon>Actinomycetes</taxon>
        <taxon>Mycobacteriales</taxon>
        <taxon>Mycobacteriaceae</taxon>
        <taxon>Mycobacterium</taxon>
        <taxon>Mycobacterium simiae complex</taxon>
    </lineage>
</organism>
<dbReference type="GO" id="GO:0071949">
    <property type="term" value="F:FAD binding"/>
    <property type="evidence" value="ECO:0007669"/>
    <property type="project" value="InterPro"/>
</dbReference>
<dbReference type="InterPro" id="IPR006093">
    <property type="entry name" value="Oxy_OxRdtase_FAD_BS"/>
</dbReference>
<dbReference type="InterPro" id="IPR016166">
    <property type="entry name" value="FAD-bd_PCMH"/>
</dbReference>
<dbReference type="GO" id="GO:0016491">
    <property type="term" value="F:oxidoreductase activity"/>
    <property type="evidence" value="ECO:0007669"/>
    <property type="project" value="UniProtKB-KW"/>
</dbReference>
<dbReference type="Pfam" id="PF01565">
    <property type="entry name" value="FAD_binding_4"/>
    <property type="match status" value="1"/>
</dbReference>
<dbReference type="InterPro" id="IPR036318">
    <property type="entry name" value="FAD-bd_PCMH-like_sf"/>
</dbReference>
<feature type="domain" description="FAD-binding PCMH-type" evidence="6">
    <location>
        <begin position="36"/>
        <end position="206"/>
    </location>
</feature>
<dbReference type="Pfam" id="PF08031">
    <property type="entry name" value="BBE"/>
    <property type="match status" value="1"/>
</dbReference>
<dbReference type="Proteomes" id="UP000193529">
    <property type="component" value="Unassembled WGS sequence"/>
</dbReference>
<dbReference type="EMBL" id="LQPJ01000124">
    <property type="protein sequence ID" value="ORW20414.1"/>
    <property type="molecule type" value="Genomic_DNA"/>
</dbReference>
<dbReference type="Gene3D" id="3.40.462.20">
    <property type="match status" value="1"/>
</dbReference>
<keyword evidence="4" id="KW-0274">FAD</keyword>
<evidence type="ECO:0000259" key="6">
    <source>
        <dbReference type="PROSITE" id="PS51387"/>
    </source>
</evidence>
<dbReference type="InterPro" id="IPR006094">
    <property type="entry name" value="Oxid_FAD_bind_N"/>
</dbReference>
<dbReference type="Gene3D" id="3.30.43.10">
    <property type="entry name" value="Uridine Diphospho-n-acetylenolpyruvylglucosamine Reductase, domain 2"/>
    <property type="match status" value="1"/>
</dbReference>
<dbReference type="AlphaFoldDB" id="A0A1X1ZAN5"/>
<accession>A0A1X1ZAN5</accession>
<evidence type="ECO:0000313" key="7">
    <source>
        <dbReference type="EMBL" id="ORW20414.1"/>
    </source>
</evidence>
<gene>
    <name evidence="7" type="ORF">AWC19_15060</name>
</gene>
<comment type="caution">
    <text evidence="7">The sequence shown here is derived from an EMBL/GenBank/DDBJ whole genome shotgun (WGS) entry which is preliminary data.</text>
</comment>
<keyword evidence="3" id="KW-0285">Flavoprotein</keyword>
<dbReference type="OrthoDB" id="545125at2"/>
<protein>
    <submittedName>
        <fullName evidence="7">FAD-linked oxidase</fullName>
    </submittedName>
</protein>
<evidence type="ECO:0000313" key="8">
    <source>
        <dbReference type="Proteomes" id="UP000193529"/>
    </source>
</evidence>
<evidence type="ECO:0000256" key="1">
    <source>
        <dbReference type="ARBA" id="ARBA00001974"/>
    </source>
</evidence>
<proteinExistence type="inferred from homology"/>
<dbReference type="SUPFAM" id="SSF56176">
    <property type="entry name" value="FAD-binding/transporter-associated domain-like"/>
    <property type="match status" value="1"/>
</dbReference>
<evidence type="ECO:0000256" key="5">
    <source>
        <dbReference type="ARBA" id="ARBA00023002"/>
    </source>
</evidence>
<dbReference type="RefSeq" id="WP_014711185.1">
    <property type="nucleotide sequence ID" value="NZ_LQPJ01000124.1"/>
</dbReference>
<dbReference type="InterPro" id="IPR050416">
    <property type="entry name" value="FAD-linked_Oxidoreductase"/>
</dbReference>
<evidence type="ECO:0000256" key="2">
    <source>
        <dbReference type="ARBA" id="ARBA00005466"/>
    </source>
</evidence>
<keyword evidence="8" id="KW-1185">Reference proteome</keyword>
<evidence type="ECO:0000256" key="4">
    <source>
        <dbReference type="ARBA" id="ARBA00022827"/>
    </source>
</evidence>
<dbReference type="InterPro" id="IPR012951">
    <property type="entry name" value="BBE"/>
</dbReference>
<dbReference type="PROSITE" id="PS00862">
    <property type="entry name" value="OX2_COVAL_FAD"/>
    <property type="match status" value="1"/>
</dbReference>
<evidence type="ECO:0000256" key="3">
    <source>
        <dbReference type="ARBA" id="ARBA00022630"/>
    </source>
</evidence>
<dbReference type="InterPro" id="IPR016169">
    <property type="entry name" value="FAD-bd_PCMH_sub2"/>
</dbReference>
<comment type="cofactor">
    <cofactor evidence="1">
        <name>FAD</name>
        <dbReference type="ChEBI" id="CHEBI:57692"/>
    </cofactor>
</comment>
<dbReference type="PANTHER" id="PTHR42973:SF39">
    <property type="entry name" value="FAD-BINDING PCMH-TYPE DOMAIN-CONTAINING PROTEIN"/>
    <property type="match status" value="1"/>
</dbReference>
<dbReference type="PANTHER" id="PTHR42973">
    <property type="entry name" value="BINDING OXIDOREDUCTASE, PUTATIVE (AFU_ORTHOLOGUE AFUA_1G17690)-RELATED"/>
    <property type="match status" value="1"/>
</dbReference>
<dbReference type="PROSITE" id="PS51387">
    <property type="entry name" value="FAD_PCMH"/>
    <property type="match status" value="1"/>
</dbReference>
<dbReference type="InterPro" id="IPR016167">
    <property type="entry name" value="FAD-bd_PCMH_sub1"/>
</dbReference>
<keyword evidence="5" id="KW-0560">Oxidoreductase</keyword>
<reference evidence="7 8" key="1">
    <citation type="submission" date="2016-01" db="EMBL/GenBank/DDBJ databases">
        <title>The new phylogeny of the genus Mycobacterium.</title>
        <authorList>
            <person name="Tarcisio F."/>
            <person name="Conor M."/>
            <person name="Antonella G."/>
            <person name="Elisabetta G."/>
            <person name="Giulia F.S."/>
            <person name="Sara T."/>
            <person name="Anna F."/>
            <person name="Clotilde B."/>
            <person name="Roberto B."/>
            <person name="Veronica D.S."/>
            <person name="Fabio R."/>
            <person name="Monica P."/>
            <person name="Olivier J."/>
            <person name="Enrico T."/>
            <person name="Nicola S."/>
        </authorList>
    </citation>
    <scope>NUCLEOTIDE SEQUENCE [LARGE SCALE GENOMIC DNA]</scope>
    <source>
        <strain evidence="7 8">DSM 44572</strain>
    </source>
</reference>